<evidence type="ECO:0000313" key="2">
    <source>
        <dbReference type="Proteomes" id="UP001596110"/>
    </source>
</evidence>
<dbReference type="Proteomes" id="UP001596110">
    <property type="component" value="Unassembled WGS sequence"/>
</dbReference>
<name>A0ABW0UAV7_9STRE</name>
<comment type="caution">
    <text evidence="1">The sequence shown here is derived from an EMBL/GenBank/DDBJ whole genome shotgun (WGS) entry which is preliminary data.</text>
</comment>
<dbReference type="EMBL" id="JBHSOJ010000003">
    <property type="protein sequence ID" value="MFC5630113.1"/>
    <property type="molecule type" value="Genomic_DNA"/>
</dbReference>
<sequence length="176" mass="20962">MNKQEAIEQIKQETYYHCGEKECYKDGCKKYVESDIAIDIINQINEPKKVVIPKFAAEWIEEYYSKQTNIFTTVNLMLNKGYSGRNVCDWANKNQEKFLKAILNGYEVEKEKLYYVNIPNVYHGGFGYNETFDDYSFYNKNDATEIRFELTESEIKQNHEWAWQWAVPVEEELKNE</sequence>
<accession>A0ABW0UAV7</accession>
<keyword evidence="2" id="KW-1185">Reference proteome</keyword>
<dbReference type="Pfam" id="PF07852">
    <property type="entry name" value="DUF1642"/>
    <property type="match status" value="1"/>
</dbReference>
<organism evidence="1 2">
    <name type="scientific">Streptococcus caledonicus</name>
    <dbReference type="NCBI Taxonomy" id="2614158"/>
    <lineage>
        <taxon>Bacteria</taxon>
        <taxon>Bacillati</taxon>
        <taxon>Bacillota</taxon>
        <taxon>Bacilli</taxon>
        <taxon>Lactobacillales</taxon>
        <taxon>Streptococcaceae</taxon>
        <taxon>Streptococcus</taxon>
    </lineage>
</organism>
<protein>
    <submittedName>
        <fullName evidence="1">DUF1642 domain-containing protein</fullName>
    </submittedName>
</protein>
<proteinExistence type="predicted"/>
<reference evidence="2" key="1">
    <citation type="journal article" date="2019" name="Int. J. Syst. Evol. Microbiol.">
        <title>The Global Catalogue of Microorganisms (GCM) 10K type strain sequencing project: providing services to taxonomists for standard genome sequencing and annotation.</title>
        <authorList>
            <consortium name="The Broad Institute Genomics Platform"/>
            <consortium name="The Broad Institute Genome Sequencing Center for Infectious Disease"/>
            <person name="Wu L."/>
            <person name="Ma J."/>
        </authorList>
    </citation>
    <scope>NUCLEOTIDE SEQUENCE [LARGE SCALE GENOMIC DNA]</scope>
    <source>
        <strain evidence="2">DT43</strain>
    </source>
</reference>
<dbReference type="InterPro" id="IPR012865">
    <property type="entry name" value="DUF1642"/>
</dbReference>
<gene>
    <name evidence="1" type="ORF">ACFPQ3_00470</name>
</gene>
<dbReference type="RefSeq" id="WP_156806728.1">
    <property type="nucleotide sequence ID" value="NZ_JBHSOJ010000003.1"/>
</dbReference>
<evidence type="ECO:0000313" key="1">
    <source>
        <dbReference type="EMBL" id="MFC5630113.1"/>
    </source>
</evidence>